<keyword evidence="2" id="KW-1185">Reference proteome</keyword>
<comment type="caution">
    <text evidence="1">The sequence shown here is derived from an EMBL/GenBank/DDBJ whole genome shotgun (WGS) entry which is preliminary data.</text>
</comment>
<accession>A0ACC0JVP0</accession>
<protein>
    <submittedName>
        <fullName evidence="1">Uncharacterized protein</fullName>
    </submittedName>
</protein>
<evidence type="ECO:0000313" key="2">
    <source>
        <dbReference type="Proteomes" id="UP001064048"/>
    </source>
</evidence>
<name>A0ACC0JVP0_CHOFU</name>
<sequence>MAEENTILCFVLIISVFHSVTLQEFEGFVVEGDFAKMKDFPHAALLYIECRESSDNPTRYFTCGSSIINQDIVLTAAHCLENCAAKFTIVTVHVGNREKKKGLPIKASGFKTHGKYNPRTISNDIALVKLKNRLVFGKKVRRVALMREPPYDETAEVAGWGWLNEDPRTESKYLMQASQKVWSRQSCMEIMGHIPEGTICGGALDAQSYVAPGDSGSGLIVRKYIQIGIVSYKVPSKSPRLAMYTDVAYFYNWIEKNSKKLYCS</sequence>
<reference evidence="1 2" key="1">
    <citation type="journal article" date="2022" name="Genome Biol. Evol.">
        <title>The Spruce Budworm Genome: Reconstructing the Evolutionary History of Antifreeze Proteins.</title>
        <authorList>
            <person name="Beliveau C."/>
            <person name="Gagne P."/>
            <person name="Picq S."/>
            <person name="Vernygora O."/>
            <person name="Keeling C.I."/>
            <person name="Pinkney K."/>
            <person name="Doucet D."/>
            <person name="Wen F."/>
            <person name="Johnston J.S."/>
            <person name="Maaroufi H."/>
            <person name="Boyle B."/>
            <person name="Laroche J."/>
            <person name="Dewar K."/>
            <person name="Juretic N."/>
            <person name="Blackburn G."/>
            <person name="Nisole A."/>
            <person name="Brunet B."/>
            <person name="Brandao M."/>
            <person name="Lumley L."/>
            <person name="Duan J."/>
            <person name="Quan G."/>
            <person name="Lucarotti C.J."/>
            <person name="Roe A.D."/>
            <person name="Sperling F.A.H."/>
            <person name="Levesque R.C."/>
            <person name="Cusson M."/>
        </authorList>
    </citation>
    <scope>NUCLEOTIDE SEQUENCE [LARGE SCALE GENOMIC DNA]</scope>
    <source>
        <strain evidence="1">Glfc:IPQL:Cfum</strain>
    </source>
</reference>
<dbReference type="EMBL" id="CM046103">
    <property type="protein sequence ID" value="KAI8428262.1"/>
    <property type="molecule type" value="Genomic_DNA"/>
</dbReference>
<evidence type="ECO:0000313" key="1">
    <source>
        <dbReference type="EMBL" id="KAI8428262.1"/>
    </source>
</evidence>
<gene>
    <name evidence="1" type="ORF">MSG28_002479</name>
</gene>
<dbReference type="Proteomes" id="UP001064048">
    <property type="component" value="Chromosome 3"/>
</dbReference>
<proteinExistence type="predicted"/>
<organism evidence="1 2">
    <name type="scientific">Choristoneura fumiferana</name>
    <name type="common">Spruce budworm moth</name>
    <name type="synonym">Archips fumiferana</name>
    <dbReference type="NCBI Taxonomy" id="7141"/>
    <lineage>
        <taxon>Eukaryota</taxon>
        <taxon>Metazoa</taxon>
        <taxon>Ecdysozoa</taxon>
        <taxon>Arthropoda</taxon>
        <taxon>Hexapoda</taxon>
        <taxon>Insecta</taxon>
        <taxon>Pterygota</taxon>
        <taxon>Neoptera</taxon>
        <taxon>Endopterygota</taxon>
        <taxon>Lepidoptera</taxon>
        <taxon>Glossata</taxon>
        <taxon>Ditrysia</taxon>
        <taxon>Tortricoidea</taxon>
        <taxon>Tortricidae</taxon>
        <taxon>Tortricinae</taxon>
        <taxon>Choristoneura</taxon>
    </lineage>
</organism>